<comment type="caution">
    <text evidence="2">The sequence shown here is derived from an EMBL/GenBank/DDBJ whole genome shotgun (WGS) entry which is preliminary data.</text>
</comment>
<evidence type="ECO:0008006" key="4">
    <source>
        <dbReference type="Google" id="ProtNLM"/>
    </source>
</evidence>
<feature type="signal peptide" evidence="1">
    <location>
        <begin position="1"/>
        <end position="21"/>
    </location>
</feature>
<reference evidence="2 3" key="1">
    <citation type="submission" date="2017-10" db="EMBL/GenBank/DDBJ databases">
        <title>Genomics of the genus Arcobacter.</title>
        <authorList>
            <person name="Perez-Cataluna A."/>
            <person name="Figueras M.J."/>
        </authorList>
    </citation>
    <scope>NUCLEOTIDE SEQUENCE [LARGE SCALE GENOMIC DNA]</scope>
    <source>
        <strain evidence="2 3">CECT 8993</strain>
    </source>
</reference>
<accession>A0A4Q0YDB7</accession>
<dbReference type="EMBL" id="PDKJ01000005">
    <property type="protein sequence ID" value="RXJ68437.1"/>
    <property type="molecule type" value="Genomic_DNA"/>
</dbReference>
<dbReference type="Pfam" id="PF13801">
    <property type="entry name" value="Metal_resist"/>
    <property type="match status" value="1"/>
</dbReference>
<keyword evidence="1" id="KW-0732">Signal</keyword>
<name>A0A4Q0YDB7_9BACT</name>
<dbReference type="Gene3D" id="1.20.120.1490">
    <property type="match status" value="1"/>
</dbReference>
<feature type="chain" id="PRO_5020576436" description="Periplasmic heavy metal sensor" evidence="1">
    <location>
        <begin position="22"/>
        <end position="138"/>
    </location>
</feature>
<organism evidence="2 3">
    <name type="scientific">Halarcobacter ebronensis</name>
    <dbReference type="NCBI Taxonomy" id="1462615"/>
    <lineage>
        <taxon>Bacteria</taxon>
        <taxon>Pseudomonadati</taxon>
        <taxon>Campylobacterota</taxon>
        <taxon>Epsilonproteobacteria</taxon>
        <taxon>Campylobacterales</taxon>
        <taxon>Arcobacteraceae</taxon>
        <taxon>Halarcobacter</taxon>
    </lineage>
</organism>
<dbReference type="AlphaFoldDB" id="A0A4Q0YDB7"/>
<gene>
    <name evidence="2" type="ORF">CRV08_06290</name>
</gene>
<protein>
    <recommendedName>
        <fullName evidence="4">Periplasmic heavy metal sensor</fullName>
    </recommendedName>
</protein>
<evidence type="ECO:0000256" key="1">
    <source>
        <dbReference type="SAM" id="SignalP"/>
    </source>
</evidence>
<sequence>MKRLKILVVLCSLFLLNQLFASDHKYEHEYEEHNSTHIYKNLDYLQLSSQQTEEIKNILIKYRKKYAHYAQKRAKKESTLKELFKKDSFDEKEYEEALEEIIEDEIELETKMLKKIHSVLTPKQREKFSYYLKEWRVE</sequence>
<evidence type="ECO:0000313" key="2">
    <source>
        <dbReference type="EMBL" id="RXJ68437.1"/>
    </source>
</evidence>
<proteinExistence type="predicted"/>
<dbReference type="InterPro" id="IPR025961">
    <property type="entry name" value="Metal_resist"/>
</dbReference>
<dbReference type="RefSeq" id="WP_128980231.1">
    <property type="nucleotide sequence ID" value="NZ_PDKJ01000005.1"/>
</dbReference>
<dbReference type="Proteomes" id="UP000290172">
    <property type="component" value="Unassembled WGS sequence"/>
</dbReference>
<evidence type="ECO:0000313" key="3">
    <source>
        <dbReference type="Proteomes" id="UP000290172"/>
    </source>
</evidence>